<dbReference type="PROSITE" id="PS50097">
    <property type="entry name" value="BTB"/>
    <property type="match status" value="1"/>
</dbReference>
<feature type="compositionally biased region" description="Basic and acidic residues" evidence="3">
    <location>
        <begin position="133"/>
        <end position="142"/>
    </location>
</feature>
<evidence type="ECO:0000313" key="6">
    <source>
        <dbReference type="Proteomes" id="UP001374579"/>
    </source>
</evidence>
<comment type="caution">
    <text evidence="5">The sequence shown here is derived from an EMBL/GenBank/DDBJ whole genome shotgun (WGS) entry which is preliminary data.</text>
</comment>
<name>A0AAN9GD12_9CAEN</name>
<accession>A0AAN9GD12</accession>
<keyword evidence="1" id="KW-0880">Kelch repeat</keyword>
<dbReference type="Proteomes" id="UP001374579">
    <property type="component" value="Unassembled WGS sequence"/>
</dbReference>
<dbReference type="SMART" id="SM00225">
    <property type="entry name" value="BTB"/>
    <property type="match status" value="1"/>
</dbReference>
<feature type="region of interest" description="Disordered" evidence="3">
    <location>
        <begin position="22"/>
        <end position="79"/>
    </location>
</feature>
<dbReference type="InterPro" id="IPR011705">
    <property type="entry name" value="BACK"/>
</dbReference>
<feature type="compositionally biased region" description="Basic residues" evidence="3">
    <location>
        <begin position="332"/>
        <end position="344"/>
    </location>
</feature>
<dbReference type="InterPro" id="IPR006652">
    <property type="entry name" value="Kelch_1"/>
</dbReference>
<feature type="region of interest" description="Disordered" evidence="3">
    <location>
        <begin position="95"/>
        <end position="142"/>
    </location>
</feature>
<evidence type="ECO:0000313" key="5">
    <source>
        <dbReference type="EMBL" id="KAK7103054.1"/>
    </source>
</evidence>
<dbReference type="Gene3D" id="2.120.10.80">
    <property type="entry name" value="Kelch-type beta propeller"/>
    <property type="match status" value="2"/>
</dbReference>
<evidence type="ECO:0000259" key="4">
    <source>
        <dbReference type="PROSITE" id="PS50097"/>
    </source>
</evidence>
<feature type="region of interest" description="Disordered" evidence="3">
    <location>
        <begin position="369"/>
        <end position="421"/>
    </location>
</feature>
<dbReference type="SMART" id="SM00612">
    <property type="entry name" value="Kelch"/>
    <property type="match status" value="6"/>
</dbReference>
<dbReference type="Gene3D" id="1.25.40.420">
    <property type="match status" value="1"/>
</dbReference>
<keyword evidence="2" id="KW-0677">Repeat</keyword>
<evidence type="ECO:0000256" key="3">
    <source>
        <dbReference type="SAM" id="MobiDB-lite"/>
    </source>
</evidence>
<dbReference type="SMART" id="SM00875">
    <property type="entry name" value="BACK"/>
    <property type="match status" value="1"/>
</dbReference>
<dbReference type="PANTHER" id="PTHR45632:SF3">
    <property type="entry name" value="KELCH-LIKE PROTEIN 32"/>
    <property type="match status" value="1"/>
</dbReference>
<feature type="compositionally biased region" description="Basic residues" evidence="3">
    <location>
        <begin position="100"/>
        <end position="109"/>
    </location>
</feature>
<gene>
    <name evidence="5" type="ORF">V1264_021184</name>
</gene>
<dbReference type="Pfam" id="PF00651">
    <property type="entry name" value="BTB"/>
    <property type="match status" value="1"/>
</dbReference>
<dbReference type="Pfam" id="PF01344">
    <property type="entry name" value="Kelch_1"/>
    <property type="match status" value="3"/>
</dbReference>
<feature type="domain" description="BTB" evidence="4">
    <location>
        <begin position="443"/>
        <end position="512"/>
    </location>
</feature>
<feature type="region of interest" description="Disordered" evidence="3">
    <location>
        <begin position="305"/>
        <end position="344"/>
    </location>
</feature>
<dbReference type="Gene3D" id="3.30.710.10">
    <property type="entry name" value="Potassium Channel Kv1.1, Chain A"/>
    <property type="match status" value="1"/>
</dbReference>
<dbReference type="CDD" id="cd18186">
    <property type="entry name" value="BTB_POZ_ZBTB_KLHL-like"/>
    <property type="match status" value="1"/>
</dbReference>
<dbReference type="InterPro" id="IPR011333">
    <property type="entry name" value="SKP1/BTB/POZ_sf"/>
</dbReference>
<sequence>MNKDKFTTWKSTDCHCSHHGLNDNHAADDPVTSKGLVQDFQSGIEAKESGPNPPRKTSSGLTKGRPYERSGSYGRRRSESAPDALLDCLHCGKDLTAPKSPRRREHTRRSTVTSARRPPSPIKYSNVRRLSSHQKERREDGGRVFQIGVDRCRLCSNDRRRPGRTVWGGAERGLVEDRYCGICSTGDIRTSTTTTTPRRRKPASFHVGEDCRINRGGILQSSLKKFPPCRSGDCPSKNPRSFAAKHSCLTDTSDDISGDIFDDRPRRRSVDFDHSTLKRSDLDLEDDTTNDDDDTEGGYAINVNENRRRQSLTSFSDIRRGGSGGKSGSPDKRKRRSYPGYTSKKHISPLLVDNLVEQVHGHVHVPCMHNHSSKMTPNKRRSAISQGRGTLRSTRRQQLITTEEGADADEEESESVDDDVEPTRRDSLLMTHLTAMWRRHRLCDVILRSEGQKIAAHKLALAAFSETFARRYCEGESAELSQVVVIDVPDSSAGGIQEVLRFVYTGVIRITPDNLAHVLAAAAFLHINEIVNMCKQMLLKPDIETVILFSCLAEKYQLSDNLGSFYDFMCKHFLRVSRTRGWKTLTFGQVFDLLSEDNLSVERELDIFHAAVAWIDADRANRLTFAADLIGCVRFAYITPDEIAKHVETKQFLFQGDEGKELLLCIYRHHALQTCGCQHGQRMHRLPRRKYTPMMAAQDQCNSAYSPPVPASTRQTISRNVPQTLMSSCCDVILSVGGVNPFQPEVEPQARLVEQFHPRENHWTTLTHLPDGRHHHGVAVVEGGIYVIGGSVLDDLNPGHLCNPTTSCYRYDLSTGHWSAVAPLNTPRMYHATAVINDVIFVIAGQTQHSRHLSSMECYRPEVDEWEAGVAMNESRIGVAVAGYRGQLFAVGGFLETQHEHVVRSAVEIFDPGECRWTSRNNLPTPRCHAGLAECVGKLYLVGGSTFPAESPTVCSLPSVLRYDELDDRWDTIQTLQTPRHDMGITVLGCRIFIVGGVSSTENKVLSDVECYDVEGDYWLDDVEPIRCPALGLVCVTVLAS</sequence>
<dbReference type="InterPro" id="IPR000210">
    <property type="entry name" value="BTB/POZ_dom"/>
</dbReference>
<feature type="compositionally biased region" description="Polar residues" evidence="3">
    <location>
        <begin position="383"/>
        <end position="401"/>
    </location>
</feature>
<dbReference type="SUPFAM" id="SSF117281">
    <property type="entry name" value="Kelch motif"/>
    <property type="match status" value="1"/>
</dbReference>
<dbReference type="PANTHER" id="PTHR45632">
    <property type="entry name" value="LD33804P"/>
    <property type="match status" value="1"/>
</dbReference>
<dbReference type="EMBL" id="JBAMIC010000010">
    <property type="protein sequence ID" value="KAK7103054.1"/>
    <property type="molecule type" value="Genomic_DNA"/>
</dbReference>
<dbReference type="InterPro" id="IPR015915">
    <property type="entry name" value="Kelch-typ_b-propeller"/>
</dbReference>
<reference evidence="5 6" key="1">
    <citation type="submission" date="2024-02" db="EMBL/GenBank/DDBJ databases">
        <title>Chromosome-scale genome assembly of the rough periwinkle Littorina saxatilis.</title>
        <authorList>
            <person name="De Jode A."/>
            <person name="Faria R."/>
            <person name="Formenti G."/>
            <person name="Sims Y."/>
            <person name="Smith T.P."/>
            <person name="Tracey A."/>
            <person name="Wood J.M.D."/>
            <person name="Zagrodzka Z.B."/>
            <person name="Johannesson K."/>
            <person name="Butlin R.K."/>
            <person name="Leder E.H."/>
        </authorList>
    </citation>
    <scope>NUCLEOTIDE SEQUENCE [LARGE SCALE GENOMIC DNA]</scope>
    <source>
        <strain evidence="5">Snail1</strain>
        <tissue evidence="5">Muscle</tissue>
    </source>
</reference>
<dbReference type="SUPFAM" id="SSF54695">
    <property type="entry name" value="POZ domain"/>
    <property type="match status" value="1"/>
</dbReference>
<evidence type="ECO:0000256" key="2">
    <source>
        <dbReference type="ARBA" id="ARBA00022737"/>
    </source>
</evidence>
<organism evidence="5 6">
    <name type="scientific">Littorina saxatilis</name>
    <dbReference type="NCBI Taxonomy" id="31220"/>
    <lineage>
        <taxon>Eukaryota</taxon>
        <taxon>Metazoa</taxon>
        <taxon>Spiralia</taxon>
        <taxon>Lophotrochozoa</taxon>
        <taxon>Mollusca</taxon>
        <taxon>Gastropoda</taxon>
        <taxon>Caenogastropoda</taxon>
        <taxon>Littorinimorpha</taxon>
        <taxon>Littorinoidea</taxon>
        <taxon>Littorinidae</taxon>
        <taxon>Littorina</taxon>
    </lineage>
</organism>
<dbReference type="Pfam" id="PF07707">
    <property type="entry name" value="BACK"/>
    <property type="match status" value="1"/>
</dbReference>
<keyword evidence="6" id="KW-1185">Reference proteome</keyword>
<dbReference type="AlphaFoldDB" id="A0AAN9GD12"/>
<feature type="compositionally biased region" description="Acidic residues" evidence="3">
    <location>
        <begin position="404"/>
        <end position="420"/>
    </location>
</feature>
<evidence type="ECO:0000256" key="1">
    <source>
        <dbReference type="ARBA" id="ARBA00022441"/>
    </source>
</evidence>
<proteinExistence type="predicted"/>
<protein>
    <recommendedName>
        <fullName evidence="4">BTB domain-containing protein</fullName>
    </recommendedName>
</protein>